<reference evidence="13" key="1">
    <citation type="journal article" date="2014" name="Int. J. Syst. Evol. Microbiol.">
        <title>Complete genome sequence of Corynebacterium casei LMG S-19264T (=DSM 44701T), isolated from a smear-ripened cheese.</title>
        <authorList>
            <consortium name="US DOE Joint Genome Institute (JGI-PGF)"/>
            <person name="Walter F."/>
            <person name="Albersmeier A."/>
            <person name="Kalinowski J."/>
            <person name="Ruckert C."/>
        </authorList>
    </citation>
    <scope>NUCLEOTIDE SEQUENCE</scope>
    <source>
        <strain evidence="13">JCM 19831</strain>
    </source>
</reference>
<keyword evidence="14" id="KW-1185">Reference proteome</keyword>
<keyword evidence="10" id="KW-1133">Transmembrane helix</keyword>
<dbReference type="InterPro" id="IPR001460">
    <property type="entry name" value="PCN-bd_Tpept"/>
</dbReference>
<feature type="domain" description="Penicillin-binding protein transpeptidase" evidence="11">
    <location>
        <begin position="388"/>
        <end position="690"/>
    </location>
</feature>
<dbReference type="PANTHER" id="PTHR32282:SF33">
    <property type="entry name" value="PEPTIDOGLYCAN GLYCOSYLTRANSFERASE"/>
    <property type="match status" value="1"/>
</dbReference>
<evidence type="ECO:0000256" key="5">
    <source>
        <dbReference type="ARBA" id="ARBA00022801"/>
    </source>
</evidence>
<dbReference type="RefSeq" id="WP_190253284.1">
    <property type="nucleotide sequence ID" value="NZ_BMPI01000032.1"/>
</dbReference>
<dbReference type="Pfam" id="PF00905">
    <property type="entry name" value="Transpeptidase"/>
    <property type="match status" value="1"/>
</dbReference>
<keyword evidence="5" id="KW-0378">Hydrolase</keyword>
<dbReference type="InterPro" id="IPR023346">
    <property type="entry name" value="Lysozyme-like_dom_sf"/>
</dbReference>
<keyword evidence="3" id="KW-0328">Glycosyltransferase</keyword>
<dbReference type="SUPFAM" id="SSF53955">
    <property type="entry name" value="Lysozyme-like"/>
    <property type="match status" value="1"/>
</dbReference>
<keyword evidence="4" id="KW-0808">Transferase</keyword>
<keyword evidence="1" id="KW-0121">Carboxypeptidase</keyword>
<comment type="catalytic activity">
    <reaction evidence="7">
        <text>Preferential cleavage: (Ac)2-L-Lys-D-Ala-|-D-Ala. Also transpeptidation of peptidyl-alanyl moieties that are N-acyl substituents of D-alanine.</text>
        <dbReference type="EC" id="3.4.16.4"/>
    </reaction>
</comment>
<feature type="transmembrane region" description="Helical" evidence="10">
    <location>
        <begin position="38"/>
        <end position="59"/>
    </location>
</feature>
<proteinExistence type="predicted"/>
<keyword evidence="10" id="KW-0472">Membrane</keyword>
<gene>
    <name evidence="13" type="ORF">GCM10007977_059680</name>
</gene>
<dbReference type="EMBL" id="BMPI01000032">
    <property type="protein sequence ID" value="GGM50036.1"/>
    <property type="molecule type" value="Genomic_DNA"/>
</dbReference>
<evidence type="ECO:0000259" key="12">
    <source>
        <dbReference type="Pfam" id="PF00912"/>
    </source>
</evidence>
<feature type="region of interest" description="Disordered" evidence="9">
    <location>
        <begin position="1"/>
        <end position="27"/>
    </location>
</feature>
<feature type="domain" description="Glycosyl transferase family 51" evidence="12">
    <location>
        <begin position="96"/>
        <end position="281"/>
    </location>
</feature>
<sequence length="722" mass="76651">MRLFRARNGTARHARRGDPAGAARPPKRPTLLRRLGRFVLCSLLASVAVTAAVLPLGLLGGSAVRTGVAVWEALPKELGTPRAPQISYVYANDGKTLITTFYDENRRDVPLTQIAPVMLQAVVAAEDIRFYEHRGVDSRSVLRALVSNSRGRSQQGASTLTMQYVRNALKNDPSLTPQQRVDAGVDTPARKLREMRYAVELEKHLSKPEILNRYLNIAYFGAGAYGIYAASQTYFSKTPAELTLPEAALIAGLLQSPDADNPATGDRAAALLRRGYTLDSMVKMGKITTGEAAAARAQPLTIKQTQPPNNCVAVPPQHTDWGFFCDYFRQWWNNQPEFGTTPYERDDELRTGGYTIVTSLDPGVQATALAQSLGVYGYGNARSLPLAVVTPGSGRVLAMAVNRHFSLDPNPPEHPSYPNTVNQLVGGGGGVGGYQAGSTFKMFTMLAALEAGKPLSTSFNAPGRLVTHWPGSGAGSCGGRWCPANASPSWMNGNRSMWNAFGRSVNTYFVWLEEQIGVRRVVDMAKRLGIQFRASGDQAMVARVDDWGSFTLGNASTTPLDLANAYAAVAAGGLYCQPLPVISITDADGKAVSAAAPKCRQELDPDVAAAATDAARCPVGKGSAYGRCDGGTAEAVSGILGGRPIAGKTGSSEYNSTETFVGFTPQLAAAAIAVNADNPNDNVGDGVSSAVNSAVAQTLAATLRWQPVQGFPAPSRARALGR</sequence>
<evidence type="ECO:0000256" key="3">
    <source>
        <dbReference type="ARBA" id="ARBA00022676"/>
    </source>
</evidence>
<evidence type="ECO:0000259" key="11">
    <source>
        <dbReference type="Pfam" id="PF00905"/>
    </source>
</evidence>
<dbReference type="Proteomes" id="UP000642070">
    <property type="component" value="Unassembled WGS sequence"/>
</dbReference>
<dbReference type="GO" id="GO:0030288">
    <property type="term" value="C:outer membrane-bounded periplasmic space"/>
    <property type="evidence" value="ECO:0007669"/>
    <property type="project" value="TreeGrafter"/>
</dbReference>
<dbReference type="GO" id="GO:0009002">
    <property type="term" value="F:serine-type D-Ala-D-Ala carboxypeptidase activity"/>
    <property type="evidence" value="ECO:0007669"/>
    <property type="project" value="UniProtKB-EC"/>
</dbReference>
<evidence type="ECO:0000256" key="6">
    <source>
        <dbReference type="ARBA" id="ARBA00023268"/>
    </source>
</evidence>
<evidence type="ECO:0000256" key="7">
    <source>
        <dbReference type="ARBA" id="ARBA00034000"/>
    </source>
</evidence>
<organism evidence="13 14">
    <name type="scientific">Dactylosporangium sucinum</name>
    <dbReference type="NCBI Taxonomy" id="1424081"/>
    <lineage>
        <taxon>Bacteria</taxon>
        <taxon>Bacillati</taxon>
        <taxon>Actinomycetota</taxon>
        <taxon>Actinomycetes</taxon>
        <taxon>Micromonosporales</taxon>
        <taxon>Micromonosporaceae</taxon>
        <taxon>Dactylosporangium</taxon>
    </lineage>
</organism>
<dbReference type="PANTHER" id="PTHR32282">
    <property type="entry name" value="BINDING PROTEIN TRANSPEPTIDASE, PUTATIVE-RELATED"/>
    <property type="match status" value="1"/>
</dbReference>
<dbReference type="GO" id="GO:0008658">
    <property type="term" value="F:penicillin binding"/>
    <property type="evidence" value="ECO:0007669"/>
    <property type="project" value="InterPro"/>
</dbReference>
<dbReference type="Gene3D" id="3.40.710.10">
    <property type="entry name" value="DD-peptidase/beta-lactamase superfamily"/>
    <property type="match status" value="1"/>
</dbReference>
<name>A0A917U194_9ACTN</name>
<evidence type="ECO:0000256" key="4">
    <source>
        <dbReference type="ARBA" id="ARBA00022679"/>
    </source>
</evidence>
<dbReference type="InterPro" id="IPR050396">
    <property type="entry name" value="Glycosyltr_51/Transpeptidase"/>
</dbReference>
<comment type="caution">
    <text evidence="13">The sequence shown here is derived from an EMBL/GenBank/DDBJ whole genome shotgun (WGS) entry which is preliminary data.</text>
</comment>
<evidence type="ECO:0000313" key="13">
    <source>
        <dbReference type="EMBL" id="GGM50036.1"/>
    </source>
</evidence>
<dbReference type="Gene3D" id="1.10.3810.10">
    <property type="entry name" value="Biosynthetic peptidoglycan transglycosylase-like"/>
    <property type="match status" value="1"/>
</dbReference>
<evidence type="ECO:0000256" key="2">
    <source>
        <dbReference type="ARBA" id="ARBA00022670"/>
    </source>
</evidence>
<dbReference type="InterPro" id="IPR001264">
    <property type="entry name" value="Glyco_trans_51"/>
</dbReference>
<dbReference type="SUPFAM" id="SSF56601">
    <property type="entry name" value="beta-lactamase/transpeptidase-like"/>
    <property type="match status" value="1"/>
</dbReference>
<protein>
    <submittedName>
        <fullName evidence="13">Penicillin-binding protein</fullName>
    </submittedName>
</protein>
<dbReference type="InterPro" id="IPR036950">
    <property type="entry name" value="PBP_transglycosylase"/>
</dbReference>
<keyword evidence="10" id="KW-0812">Transmembrane</keyword>
<dbReference type="AlphaFoldDB" id="A0A917U194"/>
<dbReference type="Pfam" id="PF00912">
    <property type="entry name" value="Transgly"/>
    <property type="match status" value="1"/>
</dbReference>
<evidence type="ECO:0000313" key="14">
    <source>
        <dbReference type="Proteomes" id="UP000642070"/>
    </source>
</evidence>
<dbReference type="GO" id="GO:0008955">
    <property type="term" value="F:peptidoglycan glycosyltransferase activity"/>
    <property type="evidence" value="ECO:0007669"/>
    <property type="project" value="UniProtKB-EC"/>
</dbReference>
<reference evidence="13" key="2">
    <citation type="submission" date="2020-09" db="EMBL/GenBank/DDBJ databases">
        <authorList>
            <person name="Sun Q."/>
            <person name="Ohkuma M."/>
        </authorList>
    </citation>
    <scope>NUCLEOTIDE SEQUENCE</scope>
    <source>
        <strain evidence="13">JCM 19831</strain>
    </source>
</reference>
<keyword evidence="6" id="KW-0511">Multifunctional enzyme</keyword>
<evidence type="ECO:0000256" key="9">
    <source>
        <dbReference type="SAM" id="MobiDB-lite"/>
    </source>
</evidence>
<dbReference type="GO" id="GO:0009252">
    <property type="term" value="P:peptidoglycan biosynthetic process"/>
    <property type="evidence" value="ECO:0007669"/>
    <property type="project" value="TreeGrafter"/>
</dbReference>
<accession>A0A917U194</accession>
<comment type="catalytic activity">
    <reaction evidence="8">
        <text>[GlcNAc-(1-&gt;4)-Mur2Ac(oyl-L-Ala-gamma-D-Glu-L-Lys-D-Ala-D-Ala)](n)-di-trans,octa-cis-undecaprenyl diphosphate + beta-D-GlcNAc-(1-&gt;4)-Mur2Ac(oyl-L-Ala-gamma-D-Glu-L-Lys-D-Ala-D-Ala)-di-trans,octa-cis-undecaprenyl diphosphate = [GlcNAc-(1-&gt;4)-Mur2Ac(oyl-L-Ala-gamma-D-Glu-L-Lys-D-Ala-D-Ala)](n+1)-di-trans,octa-cis-undecaprenyl diphosphate + di-trans,octa-cis-undecaprenyl diphosphate + H(+)</text>
        <dbReference type="Rhea" id="RHEA:23708"/>
        <dbReference type="Rhea" id="RHEA-COMP:9602"/>
        <dbReference type="Rhea" id="RHEA-COMP:9603"/>
        <dbReference type="ChEBI" id="CHEBI:15378"/>
        <dbReference type="ChEBI" id="CHEBI:58405"/>
        <dbReference type="ChEBI" id="CHEBI:60033"/>
        <dbReference type="ChEBI" id="CHEBI:78435"/>
        <dbReference type="EC" id="2.4.99.28"/>
    </reaction>
</comment>
<keyword evidence="2" id="KW-0645">Protease</keyword>
<dbReference type="InterPro" id="IPR012338">
    <property type="entry name" value="Beta-lactam/transpept-like"/>
</dbReference>
<dbReference type="GO" id="GO:0006508">
    <property type="term" value="P:proteolysis"/>
    <property type="evidence" value="ECO:0007669"/>
    <property type="project" value="UniProtKB-KW"/>
</dbReference>
<evidence type="ECO:0000256" key="1">
    <source>
        <dbReference type="ARBA" id="ARBA00022645"/>
    </source>
</evidence>
<evidence type="ECO:0000256" key="8">
    <source>
        <dbReference type="ARBA" id="ARBA00049902"/>
    </source>
</evidence>
<evidence type="ECO:0000256" key="10">
    <source>
        <dbReference type="SAM" id="Phobius"/>
    </source>
</evidence>